<keyword evidence="2" id="KW-0732">Signal</keyword>
<name>A0ABV6JYI3_9PROT</name>
<accession>A0ABV6JYI3</accession>
<evidence type="ECO:0000313" key="4">
    <source>
        <dbReference type="EMBL" id="MFC0410510.1"/>
    </source>
</evidence>
<dbReference type="Gene3D" id="3.90.1720.10">
    <property type="entry name" value="endopeptidase domain like (from Nostoc punctiforme)"/>
    <property type="match status" value="1"/>
</dbReference>
<feature type="chain" id="PRO_5046909310" evidence="2">
    <location>
        <begin position="28"/>
        <end position="282"/>
    </location>
</feature>
<dbReference type="RefSeq" id="WP_377046258.1">
    <property type="nucleotide sequence ID" value="NZ_JBHLUN010000015.1"/>
</dbReference>
<feature type="domain" description="Peptidase C51" evidence="3">
    <location>
        <begin position="95"/>
        <end position="220"/>
    </location>
</feature>
<dbReference type="Pfam" id="PF05257">
    <property type="entry name" value="CHAP"/>
    <property type="match status" value="1"/>
</dbReference>
<dbReference type="SUPFAM" id="SSF54001">
    <property type="entry name" value="Cysteine proteinases"/>
    <property type="match status" value="1"/>
</dbReference>
<evidence type="ECO:0000256" key="1">
    <source>
        <dbReference type="SAM" id="MobiDB-lite"/>
    </source>
</evidence>
<evidence type="ECO:0000256" key="2">
    <source>
        <dbReference type="SAM" id="SignalP"/>
    </source>
</evidence>
<dbReference type="PROSITE" id="PS50911">
    <property type="entry name" value="CHAP"/>
    <property type="match status" value="1"/>
</dbReference>
<keyword evidence="5" id="KW-1185">Reference proteome</keyword>
<organism evidence="4 5">
    <name type="scientific">Roseomonas elaeocarpi</name>
    <dbReference type="NCBI Taxonomy" id="907779"/>
    <lineage>
        <taxon>Bacteria</taxon>
        <taxon>Pseudomonadati</taxon>
        <taxon>Pseudomonadota</taxon>
        <taxon>Alphaproteobacteria</taxon>
        <taxon>Acetobacterales</taxon>
        <taxon>Roseomonadaceae</taxon>
        <taxon>Roseomonas</taxon>
    </lineage>
</organism>
<feature type="signal peptide" evidence="2">
    <location>
        <begin position="1"/>
        <end position="27"/>
    </location>
</feature>
<feature type="compositionally biased region" description="Low complexity" evidence="1">
    <location>
        <begin position="49"/>
        <end position="73"/>
    </location>
</feature>
<proteinExistence type="predicted"/>
<protein>
    <submittedName>
        <fullName evidence="4">CHAP domain-containing protein</fullName>
    </submittedName>
</protein>
<gene>
    <name evidence="4" type="ORF">ACFFGY_19840</name>
</gene>
<dbReference type="EMBL" id="JBHLUN010000015">
    <property type="protein sequence ID" value="MFC0410510.1"/>
    <property type="molecule type" value="Genomic_DNA"/>
</dbReference>
<sequence>MQARYSAIAATVLCGAFVLVSSQDAEAAAQRQGNRSGHAASQHGASPVRSTPAQASRAAAKAPAARTVATTRAHGGNAKVVASARGTRAVRAAAAGSLASRGKAMVREATYSYSAGGISCVPYARMVTGMNISGNGGDWWGNAAGEYQRDGRPEPGSVLAFRASGGMRLGHVAVVERMVSAREIEIEHANWGGPGIRKGSVLHNVSVVDVSDRNDWTAVRVEVGHGSGAYGRTYSTYGFIHNRPEGSGAPRVTYASSRRYEEVAEAPALSRPLDITVRNTGR</sequence>
<evidence type="ECO:0000313" key="5">
    <source>
        <dbReference type="Proteomes" id="UP001589865"/>
    </source>
</evidence>
<comment type="caution">
    <text evidence="4">The sequence shown here is derived from an EMBL/GenBank/DDBJ whole genome shotgun (WGS) entry which is preliminary data.</text>
</comment>
<feature type="region of interest" description="Disordered" evidence="1">
    <location>
        <begin position="29"/>
        <end position="79"/>
    </location>
</feature>
<dbReference type="InterPro" id="IPR038765">
    <property type="entry name" value="Papain-like_cys_pep_sf"/>
</dbReference>
<dbReference type="Proteomes" id="UP001589865">
    <property type="component" value="Unassembled WGS sequence"/>
</dbReference>
<reference evidence="4 5" key="1">
    <citation type="submission" date="2024-09" db="EMBL/GenBank/DDBJ databases">
        <authorList>
            <person name="Sun Q."/>
            <person name="Mori K."/>
        </authorList>
    </citation>
    <scope>NUCLEOTIDE SEQUENCE [LARGE SCALE GENOMIC DNA]</scope>
    <source>
        <strain evidence="4 5">TBRC 5777</strain>
    </source>
</reference>
<evidence type="ECO:0000259" key="3">
    <source>
        <dbReference type="PROSITE" id="PS50911"/>
    </source>
</evidence>
<dbReference type="InterPro" id="IPR007921">
    <property type="entry name" value="CHAP_dom"/>
</dbReference>